<evidence type="ECO:0000313" key="1">
    <source>
        <dbReference type="EMBL" id="CAF1546147.1"/>
    </source>
</evidence>
<dbReference type="EMBL" id="CAJNOQ010026489">
    <property type="protein sequence ID" value="CAF1546147.1"/>
    <property type="molecule type" value="Genomic_DNA"/>
</dbReference>
<comment type="caution">
    <text evidence="1">The sequence shown here is derived from an EMBL/GenBank/DDBJ whole genome shotgun (WGS) entry which is preliminary data.</text>
</comment>
<sequence length="179" mass="19879">MYSFFSLASSNATYSSNSTLTSFISRPNASVCLLDLSSSSTNQILLHFFDPLNTTTQQYNNTFIANSTWTTLTISLRSDASYWYLYAVYIYDQTQITGQNILLNGDYGTGTLYGWTITPSTNPTISPGSYVVWTGSEILCQTFPTVIGNTYLIRYSMWSLSTTPYIIAAVTVGPYPLQT</sequence>
<protein>
    <submittedName>
        <fullName evidence="1">Uncharacterized protein</fullName>
    </submittedName>
</protein>
<dbReference type="Proteomes" id="UP000663829">
    <property type="component" value="Unassembled WGS sequence"/>
</dbReference>
<dbReference type="EMBL" id="CAJOBC010092142">
    <property type="protein sequence ID" value="CAF4406862.1"/>
    <property type="molecule type" value="Genomic_DNA"/>
</dbReference>
<keyword evidence="3" id="KW-1185">Reference proteome</keyword>
<accession>A0A815WAL9</accession>
<name>A0A815WAL9_9BILA</name>
<reference evidence="1" key="1">
    <citation type="submission" date="2021-02" db="EMBL/GenBank/DDBJ databases">
        <authorList>
            <person name="Nowell W R."/>
        </authorList>
    </citation>
    <scope>NUCLEOTIDE SEQUENCE</scope>
</reference>
<organism evidence="1 3">
    <name type="scientific">Didymodactylos carnosus</name>
    <dbReference type="NCBI Taxonomy" id="1234261"/>
    <lineage>
        <taxon>Eukaryota</taxon>
        <taxon>Metazoa</taxon>
        <taxon>Spiralia</taxon>
        <taxon>Gnathifera</taxon>
        <taxon>Rotifera</taxon>
        <taxon>Eurotatoria</taxon>
        <taxon>Bdelloidea</taxon>
        <taxon>Philodinida</taxon>
        <taxon>Philodinidae</taxon>
        <taxon>Didymodactylos</taxon>
    </lineage>
</organism>
<gene>
    <name evidence="1" type="ORF">GPM918_LOCUS38919</name>
    <name evidence="2" type="ORF">SRO942_LOCUS39769</name>
</gene>
<dbReference type="Proteomes" id="UP000681722">
    <property type="component" value="Unassembled WGS sequence"/>
</dbReference>
<proteinExistence type="predicted"/>
<evidence type="ECO:0000313" key="3">
    <source>
        <dbReference type="Proteomes" id="UP000663829"/>
    </source>
</evidence>
<feature type="non-terminal residue" evidence="1">
    <location>
        <position position="179"/>
    </location>
</feature>
<evidence type="ECO:0000313" key="2">
    <source>
        <dbReference type="EMBL" id="CAF4406862.1"/>
    </source>
</evidence>
<dbReference type="AlphaFoldDB" id="A0A815WAL9"/>